<comment type="caution">
    <text evidence="2">The sequence shown here is derived from an EMBL/GenBank/DDBJ whole genome shotgun (WGS) entry which is preliminary data.</text>
</comment>
<reference evidence="2" key="1">
    <citation type="submission" date="2023-03" db="EMBL/GenBank/DDBJ databases">
        <title>Complete genome of Cladonia borealis.</title>
        <authorList>
            <person name="Park H."/>
        </authorList>
    </citation>
    <scope>NUCLEOTIDE SEQUENCE</scope>
    <source>
        <strain evidence="2">ANT050790</strain>
    </source>
</reference>
<name>A0AA39R721_9LECA</name>
<proteinExistence type="predicted"/>
<organism evidence="2 3">
    <name type="scientific">Cladonia borealis</name>
    <dbReference type="NCBI Taxonomy" id="184061"/>
    <lineage>
        <taxon>Eukaryota</taxon>
        <taxon>Fungi</taxon>
        <taxon>Dikarya</taxon>
        <taxon>Ascomycota</taxon>
        <taxon>Pezizomycotina</taxon>
        <taxon>Lecanoromycetes</taxon>
        <taxon>OSLEUM clade</taxon>
        <taxon>Lecanoromycetidae</taxon>
        <taxon>Lecanorales</taxon>
        <taxon>Lecanorineae</taxon>
        <taxon>Cladoniaceae</taxon>
        <taxon>Cladonia</taxon>
    </lineage>
</organism>
<evidence type="ECO:0000256" key="1">
    <source>
        <dbReference type="SAM" id="MobiDB-lite"/>
    </source>
</evidence>
<gene>
    <name evidence="2" type="ORF">JMJ35_002111</name>
</gene>
<feature type="compositionally biased region" description="Polar residues" evidence="1">
    <location>
        <begin position="20"/>
        <end position="38"/>
    </location>
</feature>
<dbReference type="CDD" id="cd18186">
    <property type="entry name" value="BTB_POZ_ZBTB_KLHL-like"/>
    <property type="match status" value="1"/>
</dbReference>
<dbReference type="EMBL" id="JAFEKC020000003">
    <property type="protein sequence ID" value="KAK0516077.1"/>
    <property type="molecule type" value="Genomic_DNA"/>
</dbReference>
<keyword evidence="3" id="KW-1185">Reference proteome</keyword>
<feature type="region of interest" description="Disordered" evidence="1">
    <location>
        <begin position="18"/>
        <end position="39"/>
    </location>
</feature>
<dbReference type="AlphaFoldDB" id="A0AA39R721"/>
<dbReference type="Gene3D" id="3.30.710.10">
    <property type="entry name" value="Potassium Channel Kv1.1, Chain A"/>
    <property type="match status" value="1"/>
</dbReference>
<dbReference type="Proteomes" id="UP001166286">
    <property type="component" value="Unassembled WGS sequence"/>
</dbReference>
<evidence type="ECO:0000313" key="2">
    <source>
        <dbReference type="EMBL" id="KAK0516077.1"/>
    </source>
</evidence>
<accession>A0AA39R721</accession>
<evidence type="ECO:0000313" key="3">
    <source>
        <dbReference type="Proteomes" id="UP001166286"/>
    </source>
</evidence>
<sequence>MVLRPGPGRARTTFRLENPSIRSQAMETPLDTSDNATPQIIDVDPAGDVILTVGSEKNDDHARLRVSSKVLSLASPVFAAMVSPKWSDSANKASSSEPQHISLPEDDSSPMEWICQILHFREDISTNKDIPFLVSVAQLCDKYDFKPPIKPWVGLCLEPAKITTFNVGKEADLTGLMFISSVFRDSETFWSSSAGLLYAIPVPDLVYRCELGSRAATLLEDNAFGKRTSNHSVVIAC</sequence>
<evidence type="ECO:0008006" key="4">
    <source>
        <dbReference type="Google" id="ProtNLM"/>
    </source>
</evidence>
<protein>
    <recommendedName>
        <fullName evidence="4">BTB domain-containing protein</fullName>
    </recommendedName>
</protein>
<dbReference type="InterPro" id="IPR011333">
    <property type="entry name" value="SKP1/BTB/POZ_sf"/>
</dbReference>